<dbReference type="Proteomes" id="UP000287166">
    <property type="component" value="Unassembled WGS sequence"/>
</dbReference>
<proteinExistence type="predicted"/>
<keyword evidence="3" id="KW-0067">ATP-binding</keyword>
<evidence type="ECO:0000256" key="3">
    <source>
        <dbReference type="ARBA" id="ARBA00022840"/>
    </source>
</evidence>
<dbReference type="InterPro" id="IPR049730">
    <property type="entry name" value="SNF2/RAD54-like_C"/>
</dbReference>
<dbReference type="InterPro" id="IPR027417">
    <property type="entry name" value="P-loop_NTPase"/>
</dbReference>
<reference evidence="6 7" key="1">
    <citation type="journal article" date="2018" name="Sci. Rep.">
        <title>Genome sequence of the cauliflower mushroom Sparassis crispa (Hanabiratake) and its association with beneficial usage.</title>
        <authorList>
            <person name="Kiyama R."/>
            <person name="Furutani Y."/>
            <person name="Kawaguchi K."/>
            <person name="Nakanishi T."/>
        </authorList>
    </citation>
    <scope>NUCLEOTIDE SEQUENCE [LARGE SCALE GENOMIC DNA]</scope>
</reference>
<keyword evidence="2" id="KW-0378">Hydrolase</keyword>
<evidence type="ECO:0000256" key="2">
    <source>
        <dbReference type="ARBA" id="ARBA00022801"/>
    </source>
</evidence>
<dbReference type="GO" id="GO:0005524">
    <property type="term" value="F:ATP binding"/>
    <property type="evidence" value="ECO:0007669"/>
    <property type="project" value="UniProtKB-KW"/>
</dbReference>
<organism evidence="6 7">
    <name type="scientific">Sparassis crispa</name>
    <dbReference type="NCBI Taxonomy" id="139825"/>
    <lineage>
        <taxon>Eukaryota</taxon>
        <taxon>Fungi</taxon>
        <taxon>Dikarya</taxon>
        <taxon>Basidiomycota</taxon>
        <taxon>Agaricomycotina</taxon>
        <taxon>Agaricomycetes</taxon>
        <taxon>Polyporales</taxon>
        <taxon>Sparassidaceae</taxon>
        <taxon>Sparassis</taxon>
    </lineage>
</organism>
<dbReference type="GO" id="GO:0005634">
    <property type="term" value="C:nucleus"/>
    <property type="evidence" value="ECO:0007669"/>
    <property type="project" value="TreeGrafter"/>
</dbReference>
<dbReference type="GO" id="GO:0006281">
    <property type="term" value="P:DNA repair"/>
    <property type="evidence" value="ECO:0007669"/>
    <property type="project" value="TreeGrafter"/>
</dbReference>
<dbReference type="Pfam" id="PF00271">
    <property type="entry name" value="Helicase_C"/>
    <property type="match status" value="1"/>
</dbReference>
<dbReference type="CDD" id="cd18793">
    <property type="entry name" value="SF2_C_SNF"/>
    <property type="match status" value="1"/>
</dbReference>
<dbReference type="SMART" id="SM00490">
    <property type="entry name" value="HELICc"/>
    <property type="match status" value="1"/>
</dbReference>
<dbReference type="InterPro" id="IPR050628">
    <property type="entry name" value="SNF2_RAD54_helicase_TF"/>
</dbReference>
<dbReference type="GO" id="GO:0016787">
    <property type="term" value="F:hydrolase activity"/>
    <property type="evidence" value="ECO:0007669"/>
    <property type="project" value="UniProtKB-KW"/>
</dbReference>
<dbReference type="STRING" id="139825.A0A401H6V9"/>
<dbReference type="InterPro" id="IPR000330">
    <property type="entry name" value="SNF2_N"/>
</dbReference>
<gene>
    <name evidence="6" type="ORF">SCP_1900140</name>
</gene>
<dbReference type="Gene3D" id="3.40.50.10810">
    <property type="entry name" value="Tandem AAA-ATPase domain"/>
    <property type="match status" value="1"/>
</dbReference>
<feature type="compositionally biased region" description="Basic and acidic residues" evidence="4">
    <location>
        <begin position="1146"/>
        <end position="1157"/>
    </location>
</feature>
<keyword evidence="1" id="KW-0547">Nucleotide-binding</keyword>
<keyword evidence="7" id="KW-1185">Reference proteome</keyword>
<dbReference type="PROSITE" id="PS51194">
    <property type="entry name" value="HELICASE_CTER"/>
    <property type="match status" value="1"/>
</dbReference>
<protein>
    <recommendedName>
        <fullName evidence="5">Helicase C-terminal domain-containing protein</fullName>
    </recommendedName>
</protein>
<dbReference type="AlphaFoldDB" id="A0A401H6V9"/>
<dbReference type="SMART" id="SM00487">
    <property type="entry name" value="DEXDc"/>
    <property type="match status" value="1"/>
</dbReference>
<dbReference type="OrthoDB" id="2801544at2759"/>
<dbReference type="RefSeq" id="XP_027621078.1">
    <property type="nucleotide sequence ID" value="XM_027765277.1"/>
</dbReference>
<dbReference type="Pfam" id="PF00176">
    <property type="entry name" value="SNF2-rel_dom"/>
    <property type="match status" value="1"/>
</dbReference>
<sequence>MSPTLYIRIYLIPYDLENVKGKLRMRDEAVLVQARRYMRSLLSELVIDDHNWDAEPMESMSARRHFLDHSIDNRTMAEIYSDLPSPETPVDDSLHNIPGMCSTLYSYQRQSVATMLARELHPPLVSDPLYIPISGIDGDVFFLQPATMEILRECPQVEQARGGILCEELGTGKTVMMLGLILATLNQLPCPEESILDERPILTPLSLRHFPSPECVLARKRLSSGHKSNKLKTSGEIPSLVELLVHYCRVQPDGLRIRESQDELEQRRLWAPIIRNTPFYFQFDVPIDEDARPRRRKVDPGPKVMYLSTATLVIVPANLLAQWENETMKHCHDVLRLLALDSRKPIPCASELASNFDIILITQARFSAEAQKNNISKLQSWRVCGCRAHANGPRVPRCRCESPTDVSPLLQIRWKRLIIDEGHVAASLVTNITPFAKALSVERRWIVTGTPTTNLLGLHFGQGSELQYPADEHPEDTSEILDTDESDVLARKWTKDDREDLNKLANMVIHFLGVPMFSQAAGTRPFNTHVIQPLMESSGPRPGAICVLTQVMSMIMIRHRIEDVERDVLLPLLRQETIALDLDPYAIKSYNALQAGIAINAVDSERSDQDYLFHRQNAEMLKVTIMNMSEVLFWHVDSERLFNVDEMVERSANFMETMQKRNTSIIDIKLMTRALEHVRIAAVDPIWRSLQAQPDVLHRISGMPKAIYEVCTVLPASTFSSDVYLITSERLIDLRKFLYLQPLARTERIIEWAQHANEELQHRIAFAQETMKVTKRARKPSSSKQQLMMLKQGESKEKKDEMHKEWEAVRAKLKALAEDDGYDRGNHMSSRNGVEDHSLTRRHGVRARFLSSSPLAGMQIGNSTSSKLNYILNEVGQFASTEKFLIFSNSPATLNLVREGLELIEVKYLVYTGLTPLERVTPKEREQRVTTFETSDTYRVFLMELKYGARGLNLVAASRVIFCEPVWQADVESQAVKRVHRIGQTRPVTVKTLAIRNTYEEVMVTRREALKAGNSKQPGLTDDRRMRDFIANPTFLSSPASTTEPLDLPFLDIPRGRTERSEQMASPPVAHRELSCVNSCGDVGPLMTKKSRVLFADEVEARTALELRPVDIVKKRKKKSLLQFPDTDNESDEADGPSRKKVHAVRFADDSLTHSRP</sequence>
<feature type="domain" description="Helicase C-terminal" evidence="5">
    <location>
        <begin position="867"/>
        <end position="1030"/>
    </location>
</feature>
<dbReference type="GO" id="GO:0008094">
    <property type="term" value="F:ATP-dependent activity, acting on DNA"/>
    <property type="evidence" value="ECO:0007669"/>
    <property type="project" value="TreeGrafter"/>
</dbReference>
<dbReference type="InterPro" id="IPR001650">
    <property type="entry name" value="Helicase_C-like"/>
</dbReference>
<comment type="caution">
    <text evidence="6">The sequence shown here is derived from an EMBL/GenBank/DDBJ whole genome shotgun (WGS) entry which is preliminary data.</text>
</comment>
<dbReference type="PANTHER" id="PTHR45626">
    <property type="entry name" value="TRANSCRIPTION TERMINATION FACTOR 2-RELATED"/>
    <property type="match status" value="1"/>
</dbReference>
<dbReference type="PANTHER" id="PTHR45626:SF51">
    <property type="entry name" value="SNF2-RELATED DOMAIN-CONTAINING PROTEIN"/>
    <property type="match status" value="1"/>
</dbReference>
<accession>A0A401H6V9</accession>
<name>A0A401H6V9_9APHY</name>
<dbReference type="Gene3D" id="3.40.50.300">
    <property type="entry name" value="P-loop containing nucleotide triphosphate hydrolases"/>
    <property type="match status" value="1"/>
</dbReference>
<feature type="region of interest" description="Disordered" evidence="4">
    <location>
        <begin position="1118"/>
        <end position="1157"/>
    </location>
</feature>
<evidence type="ECO:0000313" key="6">
    <source>
        <dbReference type="EMBL" id="GBE90165.1"/>
    </source>
</evidence>
<dbReference type="InterPro" id="IPR038718">
    <property type="entry name" value="SNF2-like_sf"/>
</dbReference>
<dbReference type="SUPFAM" id="SSF52540">
    <property type="entry name" value="P-loop containing nucleoside triphosphate hydrolases"/>
    <property type="match status" value="2"/>
</dbReference>
<dbReference type="InterPro" id="IPR014001">
    <property type="entry name" value="Helicase_ATP-bd"/>
</dbReference>
<dbReference type="GeneID" id="38787082"/>
<evidence type="ECO:0000259" key="5">
    <source>
        <dbReference type="PROSITE" id="PS51194"/>
    </source>
</evidence>
<dbReference type="EMBL" id="BFAD01000019">
    <property type="protein sequence ID" value="GBE90165.1"/>
    <property type="molecule type" value="Genomic_DNA"/>
</dbReference>
<dbReference type="InParanoid" id="A0A401H6V9"/>
<evidence type="ECO:0000313" key="7">
    <source>
        <dbReference type="Proteomes" id="UP000287166"/>
    </source>
</evidence>
<evidence type="ECO:0000256" key="4">
    <source>
        <dbReference type="SAM" id="MobiDB-lite"/>
    </source>
</evidence>
<evidence type="ECO:0000256" key="1">
    <source>
        <dbReference type="ARBA" id="ARBA00022741"/>
    </source>
</evidence>
<feature type="region of interest" description="Disordered" evidence="4">
    <location>
        <begin position="776"/>
        <end position="801"/>
    </location>
</feature>